<dbReference type="EMBL" id="JACDQQ010001679">
    <property type="protein sequence ID" value="MBA0086787.1"/>
    <property type="molecule type" value="Genomic_DNA"/>
</dbReference>
<dbReference type="Proteomes" id="UP000567293">
    <property type="component" value="Unassembled WGS sequence"/>
</dbReference>
<keyword evidence="2" id="KW-1185">Reference proteome</keyword>
<evidence type="ECO:0000313" key="1">
    <source>
        <dbReference type="EMBL" id="MBA0086787.1"/>
    </source>
</evidence>
<proteinExistence type="predicted"/>
<evidence type="ECO:0000313" key="2">
    <source>
        <dbReference type="Proteomes" id="UP000567293"/>
    </source>
</evidence>
<dbReference type="AlphaFoldDB" id="A0A7V8NSY2"/>
<gene>
    <name evidence="1" type="ORF">HRJ53_17540</name>
</gene>
<comment type="caution">
    <text evidence="1">The sequence shown here is derived from an EMBL/GenBank/DDBJ whole genome shotgun (WGS) entry which is preliminary data.</text>
</comment>
<name>A0A7V8NSY2_9BACT</name>
<organism evidence="1 2">
    <name type="scientific">Candidatus Acidiferrum panamense</name>
    <dbReference type="NCBI Taxonomy" id="2741543"/>
    <lineage>
        <taxon>Bacteria</taxon>
        <taxon>Pseudomonadati</taxon>
        <taxon>Acidobacteriota</taxon>
        <taxon>Terriglobia</taxon>
        <taxon>Candidatus Acidiferrales</taxon>
        <taxon>Candidatus Acidiferrum</taxon>
    </lineage>
</organism>
<reference evidence="1" key="1">
    <citation type="submission" date="2020-06" db="EMBL/GenBank/DDBJ databases">
        <title>Legume-microbial interactions unlock mineral nutrients during tropical forest succession.</title>
        <authorList>
            <person name="Epihov D.Z."/>
        </authorList>
    </citation>
    <scope>NUCLEOTIDE SEQUENCE [LARGE SCALE GENOMIC DNA]</scope>
    <source>
        <strain evidence="1">Pan2503</strain>
    </source>
</reference>
<evidence type="ECO:0008006" key="3">
    <source>
        <dbReference type="Google" id="ProtNLM"/>
    </source>
</evidence>
<sequence>MQGGHAGPAIHRKVVSIVQAKSCGPIDVGRATKSFGRNADDEELATIYEYLTHLPSS</sequence>
<accession>A0A7V8NSY2</accession>
<protein>
    <recommendedName>
        <fullName evidence="3">Cytochrome c domain-containing protein</fullName>
    </recommendedName>
</protein>